<dbReference type="FunFam" id="3.50.30.30:FF:000008">
    <property type="entry name" value="Glutamate carboxypeptidase 2"/>
    <property type="match status" value="1"/>
</dbReference>
<keyword evidence="3" id="KW-0812">Transmembrane</keyword>
<dbReference type="CDD" id="cd02121">
    <property type="entry name" value="PA_GCPII_like"/>
    <property type="match status" value="1"/>
</dbReference>
<dbReference type="AlphaFoldDB" id="A0A3E2H2I2"/>
<evidence type="ECO:0000313" key="7">
    <source>
        <dbReference type="EMBL" id="RFU27628.1"/>
    </source>
</evidence>
<comment type="caution">
    <text evidence="7">The sequence shown here is derived from an EMBL/GenBank/DDBJ whole genome shotgun (WGS) entry which is preliminary data.</text>
</comment>
<dbReference type="InterPro" id="IPR039373">
    <property type="entry name" value="Peptidase_M28B"/>
</dbReference>
<accession>A0A3E2H2I2</accession>
<dbReference type="Pfam" id="PF02225">
    <property type="entry name" value="PA"/>
    <property type="match status" value="1"/>
</dbReference>
<dbReference type="GO" id="GO:0004180">
    <property type="term" value="F:carboxypeptidase activity"/>
    <property type="evidence" value="ECO:0007669"/>
    <property type="project" value="TreeGrafter"/>
</dbReference>
<feature type="non-terminal residue" evidence="7">
    <location>
        <position position="1"/>
    </location>
</feature>
<dbReference type="InterPro" id="IPR046450">
    <property type="entry name" value="PA_dom_sf"/>
</dbReference>
<evidence type="ECO:0000313" key="8">
    <source>
        <dbReference type="Proteomes" id="UP000258309"/>
    </source>
</evidence>
<dbReference type="InterPro" id="IPR003137">
    <property type="entry name" value="PA_domain"/>
</dbReference>
<comment type="similarity">
    <text evidence="1">Belongs to the peptidase M28 family. M28B subfamily.</text>
</comment>
<evidence type="ECO:0000259" key="6">
    <source>
        <dbReference type="Pfam" id="PF04389"/>
    </source>
</evidence>
<feature type="transmembrane region" description="Helical" evidence="3">
    <location>
        <begin position="140"/>
        <end position="163"/>
    </location>
</feature>
<dbReference type="Gene3D" id="3.50.30.30">
    <property type="match status" value="1"/>
</dbReference>
<evidence type="ECO:0000256" key="1">
    <source>
        <dbReference type="ARBA" id="ARBA00005634"/>
    </source>
</evidence>
<gene>
    <name evidence="7" type="ORF">B7463_g8709</name>
</gene>
<feature type="compositionally biased region" description="Polar residues" evidence="2">
    <location>
        <begin position="393"/>
        <end position="405"/>
    </location>
</feature>
<dbReference type="InterPro" id="IPR036757">
    <property type="entry name" value="TFR-like_dimer_dom_sf"/>
</dbReference>
<dbReference type="Gene3D" id="3.40.630.10">
    <property type="entry name" value="Zn peptidases"/>
    <property type="match status" value="1"/>
</dbReference>
<dbReference type="Pfam" id="PF04253">
    <property type="entry name" value="TFR_dimer"/>
    <property type="match status" value="1"/>
</dbReference>
<evidence type="ECO:0000256" key="2">
    <source>
        <dbReference type="SAM" id="MobiDB-lite"/>
    </source>
</evidence>
<keyword evidence="8" id="KW-1185">Reference proteome</keyword>
<feature type="compositionally biased region" description="Basic and acidic residues" evidence="2">
    <location>
        <begin position="1"/>
        <end position="11"/>
    </location>
</feature>
<dbReference type="InterPro" id="IPR007484">
    <property type="entry name" value="Peptidase_M28"/>
</dbReference>
<dbReference type="OMA" id="LWNVIGT"/>
<name>A0A3E2H2I2_SCYLI</name>
<feature type="domain" description="PA" evidence="4">
    <location>
        <begin position="311"/>
        <end position="391"/>
    </location>
</feature>
<dbReference type="STRING" id="5539.A0A3E2H2I2"/>
<evidence type="ECO:0000259" key="5">
    <source>
        <dbReference type="Pfam" id="PF04253"/>
    </source>
</evidence>
<reference evidence="7 8" key="1">
    <citation type="submission" date="2018-05" db="EMBL/GenBank/DDBJ databases">
        <title>Draft genome sequence of Scytalidium lignicola DSM 105466, a ubiquitous saprotrophic fungus.</title>
        <authorList>
            <person name="Buettner E."/>
            <person name="Gebauer A.M."/>
            <person name="Hofrichter M."/>
            <person name="Liers C."/>
            <person name="Kellner H."/>
        </authorList>
    </citation>
    <scope>NUCLEOTIDE SEQUENCE [LARGE SCALE GENOMIC DNA]</scope>
    <source>
        <strain evidence="7 8">DSM 105466</strain>
    </source>
</reference>
<feature type="domain" description="Transferrin receptor-like dimerisation" evidence="5">
    <location>
        <begin position="790"/>
        <end position="916"/>
    </location>
</feature>
<keyword evidence="3" id="KW-0472">Membrane</keyword>
<dbReference type="SUPFAM" id="SSF47672">
    <property type="entry name" value="Transferrin receptor-like dimerisation domain"/>
    <property type="match status" value="1"/>
</dbReference>
<dbReference type="CDD" id="cd08022">
    <property type="entry name" value="M28_PSMA_like"/>
    <property type="match status" value="1"/>
</dbReference>
<dbReference type="Proteomes" id="UP000258309">
    <property type="component" value="Unassembled WGS sequence"/>
</dbReference>
<feature type="domain" description="Peptidase M28" evidence="6">
    <location>
        <begin position="505"/>
        <end position="699"/>
    </location>
</feature>
<feature type="region of interest" description="Disordered" evidence="2">
    <location>
        <begin position="386"/>
        <end position="431"/>
    </location>
</feature>
<dbReference type="InterPro" id="IPR007365">
    <property type="entry name" value="TFR-like_dimer_dom"/>
</dbReference>
<evidence type="ECO:0000256" key="3">
    <source>
        <dbReference type="SAM" id="Phobius"/>
    </source>
</evidence>
<evidence type="ECO:0000259" key="4">
    <source>
        <dbReference type="Pfam" id="PF02225"/>
    </source>
</evidence>
<dbReference type="PANTHER" id="PTHR10404:SF46">
    <property type="entry name" value="VACUOLAR PROTEIN SORTING-ASSOCIATED PROTEIN 70"/>
    <property type="match status" value="1"/>
</dbReference>
<dbReference type="SUPFAM" id="SSF52025">
    <property type="entry name" value="PA domain"/>
    <property type="match status" value="1"/>
</dbReference>
<organism evidence="7 8">
    <name type="scientific">Scytalidium lignicola</name>
    <name type="common">Hyphomycete</name>
    <dbReference type="NCBI Taxonomy" id="5539"/>
    <lineage>
        <taxon>Eukaryota</taxon>
        <taxon>Fungi</taxon>
        <taxon>Dikarya</taxon>
        <taxon>Ascomycota</taxon>
        <taxon>Pezizomycotina</taxon>
        <taxon>Leotiomycetes</taxon>
        <taxon>Leotiomycetes incertae sedis</taxon>
        <taxon>Scytalidium</taxon>
    </lineage>
</organism>
<dbReference type="Pfam" id="PF04389">
    <property type="entry name" value="Peptidase_M28"/>
    <property type="match status" value="1"/>
</dbReference>
<dbReference type="FunFam" id="3.40.630.10:FF:000101">
    <property type="entry name" value="N-acetylated alpha-linked acidic dipeptidase like 1"/>
    <property type="match status" value="1"/>
</dbReference>
<dbReference type="SUPFAM" id="SSF53187">
    <property type="entry name" value="Zn-dependent exopeptidases"/>
    <property type="match status" value="1"/>
</dbReference>
<sequence length="916" mass="101840">MRRVDKTEALGRSRSSGTPHWHLTGSTLPAVWRPLANHRVGDVTVDLGGASRWLNGAPSFGPITCGPDQFFPLFFFNASPAGEQIQLSDRRQGIHARQAKLYWPLLVDALHEKMDNERTPLITTVRVGPRPRRSNVLRRFCTIALTSTLIVTFVCFILPLSLLPDYRHHYRRPHRAHRPGSGLTYEELQTLLIETPSEAKSEEWSWYYTSGPHLAGKNYSQVVWTQEKWQEFGIQSTVATYDIYINYPLGHRLALYEKSKLDSIDGSIEPVDSWKVKFEASLEEDVLDEDPTTGLKTRVPTFHGYSASGNVTAPYVYVNYGTYQDFEDLIKANVSLKGKIAIARYGDIFRGLKVKRAQELGMVGAILYTDPGDDGEVTEENGYELYPNGPARNPTSVQRGSTQFLSIAPGDPTTPGYPSKPGVPRQDPHGSIPSIPSIPISYVDALPILKALNGHGPSAKDISKHWDDKLGLAYKGVEYNIGPSPDNIVLNLVNEQEYVTTPLWNVIGIINGTIQDEVIVIGNHRDAWIAGGAGDPNSGSAALNEVIRSFGLALSKGWKPLRTIVFASWDGEEYGLIGSTEWVEEYLPWLAHSNVVYLNVDVATVGPTFHASASPVLNQLLYEITALVQSPNQTVPGQTVRDLWHEKISTMGSGSDFTAFQDFAGISSLDMGFGPDPATPSKGDKDTAVYQYHSNYDSFYWMSHFGDPGFKYHATAARIWALMTAKLADSPVIPLNATEYAKAMKGYIKQVETKVDNAINDVITEEEELEARARPFVEKSEVDLTKLKHSLQKLYTATHEFHSSAVAHDALATSLAEEAGTNIPWWKWFSKLKLIWRIRKVNTKYKYLDRQFLHQEGLDGRSWFKHVVFAPGIWTGYAGAVVPGIVEAVDKGDFETAEKWVGIVEDKILAAADSLK</sequence>
<feature type="region of interest" description="Disordered" evidence="2">
    <location>
        <begin position="1"/>
        <end position="22"/>
    </location>
</feature>
<protein>
    <submittedName>
        <fullName evidence="7">Uncharacterized protein</fullName>
    </submittedName>
</protein>
<keyword evidence="3" id="KW-1133">Transmembrane helix</keyword>
<dbReference type="Gene3D" id="1.20.930.40">
    <property type="entry name" value="Transferrin receptor-like, dimerisation domain"/>
    <property type="match status" value="1"/>
</dbReference>
<proteinExistence type="inferred from homology"/>
<dbReference type="EMBL" id="NCSJ02000197">
    <property type="protein sequence ID" value="RFU27628.1"/>
    <property type="molecule type" value="Genomic_DNA"/>
</dbReference>
<dbReference type="PANTHER" id="PTHR10404">
    <property type="entry name" value="N-ACETYLATED-ALPHA-LINKED ACIDIC DIPEPTIDASE"/>
    <property type="match status" value="1"/>
</dbReference>
<dbReference type="OrthoDB" id="5841748at2759"/>
<feature type="non-terminal residue" evidence="7">
    <location>
        <position position="916"/>
    </location>
</feature>